<dbReference type="PROSITE" id="PS51257">
    <property type="entry name" value="PROKAR_LIPOPROTEIN"/>
    <property type="match status" value="1"/>
</dbReference>
<feature type="domain" description="PKD" evidence="1">
    <location>
        <begin position="49"/>
        <end position="120"/>
    </location>
</feature>
<dbReference type="Proteomes" id="UP000323653">
    <property type="component" value="Chromosome"/>
</dbReference>
<dbReference type="SUPFAM" id="SSF49299">
    <property type="entry name" value="PKD domain"/>
    <property type="match status" value="1"/>
</dbReference>
<name>A0A5C0VK96_9SPHI</name>
<reference evidence="2 3" key="1">
    <citation type="submission" date="2019-08" db="EMBL/GenBank/DDBJ databases">
        <title>Pedobacter sp. nov., isolated from Han river, South Korea.</title>
        <authorList>
            <person name="Lee D.-H."/>
            <person name="Kim Y.-S."/>
            <person name="Hwang E.-M."/>
            <person name="Le Tran T.C."/>
            <person name="Cha C.-J."/>
        </authorList>
    </citation>
    <scope>NUCLEOTIDE SEQUENCE [LARGE SCALE GENOMIC DNA]</scope>
    <source>
        <strain evidence="2 3">CJ43</strain>
    </source>
</reference>
<dbReference type="InterPro" id="IPR000601">
    <property type="entry name" value="PKD_dom"/>
</dbReference>
<gene>
    <name evidence="2" type="ORF">FYC62_11020</name>
</gene>
<keyword evidence="3" id="KW-1185">Reference proteome</keyword>
<dbReference type="Gene3D" id="2.60.40.10">
    <property type="entry name" value="Immunoglobulins"/>
    <property type="match status" value="1"/>
</dbReference>
<proteinExistence type="predicted"/>
<dbReference type="AlphaFoldDB" id="A0A5C0VK96"/>
<dbReference type="Pfam" id="PF00801">
    <property type="entry name" value="PKD"/>
    <property type="match status" value="1"/>
</dbReference>
<dbReference type="InterPro" id="IPR035986">
    <property type="entry name" value="PKD_dom_sf"/>
</dbReference>
<evidence type="ECO:0000313" key="3">
    <source>
        <dbReference type="Proteomes" id="UP000323653"/>
    </source>
</evidence>
<evidence type="ECO:0000313" key="2">
    <source>
        <dbReference type="EMBL" id="QEK52111.1"/>
    </source>
</evidence>
<dbReference type="KEGG" id="pej:FYC62_11020"/>
<evidence type="ECO:0000259" key="1">
    <source>
        <dbReference type="Pfam" id="PF00801"/>
    </source>
</evidence>
<organism evidence="2 3">
    <name type="scientific">Pedobacter aquae</name>
    <dbReference type="NCBI Taxonomy" id="2605747"/>
    <lineage>
        <taxon>Bacteria</taxon>
        <taxon>Pseudomonadati</taxon>
        <taxon>Bacteroidota</taxon>
        <taxon>Sphingobacteriia</taxon>
        <taxon>Sphingobacteriales</taxon>
        <taxon>Sphingobacteriaceae</taxon>
        <taxon>Pedobacter</taxon>
    </lineage>
</organism>
<sequence>MTHKLKTIIMKVKNKIFYILAAAILISGCEKDPNIEMTSLNKLGDEFYLGERVLMWASTEGEREDMTYEWKATGGSFDGFRTQNRFENVWIAPTTPGTYEVTATAKNGKSTSTKTTSMRVTQYFFDEFQNPTYMFRGNGWLQSNLVNSNSGSDFIPVISNANNPSLSTADIVASGTSAPNMRRLLNLAELKAPFSVKTKLGWKGFFRTGQAITISMLFVQPSRNTSRPHIREVRWSFNPTVNPTTTNNFQIRYEIFTPATGVAVFSGNTAGAFPTPDPLLNPSAGFTANSGRNAIFALANGQQKAFTFSLTSDYTFIAHVDGVEWFRSNGIKDWITKAKTQWPDFEDPIGREFRIAFPARANANETGTTIAVNSVYINNDGTILNTP</sequence>
<dbReference type="InterPro" id="IPR013783">
    <property type="entry name" value="Ig-like_fold"/>
</dbReference>
<accession>A0A5C0VK96</accession>
<dbReference type="EMBL" id="CP043329">
    <property type="protein sequence ID" value="QEK52111.1"/>
    <property type="molecule type" value="Genomic_DNA"/>
</dbReference>
<protein>
    <submittedName>
        <fullName evidence="2">PKD domain-containing protein</fullName>
    </submittedName>
</protein>